<keyword evidence="5" id="KW-0143">Chaperone</keyword>
<feature type="domain" description="PpiC" evidence="12">
    <location>
        <begin position="226"/>
        <end position="324"/>
    </location>
</feature>
<keyword evidence="14" id="KW-1185">Reference proteome</keyword>
<dbReference type="PANTHER" id="PTHR47637">
    <property type="entry name" value="CHAPERONE SURA"/>
    <property type="match status" value="1"/>
</dbReference>
<dbReference type="Gene3D" id="3.10.50.40">
    <property type="match status" value="2"/>
</dbReference>
<keyword evidence="4 9" id="KW-0697">Rotamase</keyword>
<feature type="chain" id="PRO_5007910353" description="Parvulin-like PPIase" evidence="11">
    <location>
        <begin position="49"/>
        <end position="468"/>
    </location>
</feature>
<proteinExistence type="predicted"/>
<dbReference type="InterPro" id="IPR000297">
    <property type="entry name" value="PPIase_PpiC"/>
</dbReference>
<dbReference type="STRING" id="450851.PHZ_c1708"/>
<evidence type="ECO:0000256" key="7">
    <source>
        <dbReference type="ARBA" id="ARBA00030642"/>
    </source>
</evidence>
<sequence>MAGRMPGGLRPTKETISSMKSLVTGPAARSAAIACALLAAGSPLPVLAQAPTQSQPAPAAPAQPEPEAAAQPAGISESVAAVVNDEIISTYDLAQRMRLLIATSGVQPTEQTLPQFQREALVSLVDERLQFQELRRVEREQKIDIVATDEEVDEEIADMARQNNMTREQFLSFLGARGIGVDTLRQQIRAQVSWARWIRGRYGSRLRIGDDQIAATQARLEAAAAKPQYQISEVLIDASRVGGMQQAMQGAQQLVAQMQQGAPFPAVARQFSALPTAAAGGDAGWISQGEMPTEVEQVLEQMRPGQLSQPIPVRDGVYIVYLRDKRAGGGATLVNLKQAAVPLAQGADEAEARAKLEALRPKITSCETLEQAAAGVEGVVAGDLGEAEVADLAPAFRQAAETLQIGQVSEPIRTNAGLHLVAVCGRRAAGEAQVDREQIENRLYGQQLSMIARRYMRDLRNSATIETR</sequence>
<dbReference type="InterPro" id="IPR050280">
    <property type="entry name" value="OMP_Chaperone_SurA"/>
</dbReference>
<protein>
    <recommendedName>
        <fullName evidence="1">Parvulin-like PPIase</fullName>
    </recommendedName>
    <alternativeName>
        <fullName evidence="7">Peptidyl-prolyl cis-trans isomerase plp</fullName>
    </alternativeName>
    <alternativeName>
        <fullName evidence="8">Rotamase plp</fullName>
    </alternativeName>
</protein>
<dbReference type="PROSITE" id="PS50198">
    <property type="entry name" value="PPIC_PPIASE_2"/>
    <property type="match status" value="2"/>
</dbReference>
<keyword evidence="2 11" id="KW-0732">Signal</keyword>
<dbReference type="Proteomes" id="UP000001868">
    <property type="component" value="Chromosome"/>
</dbReference>
<dbReference type="EMBL" id="CP000747">
    <property type="protein sequence ID" value="ACG78119.1"/>
    <property type="molecule type" value="Genomic_DNA"/>
</dbReference>
<dbReference type="InterPro" id="IPR015391">
    <property type="entry name" value="SurA_N"/>
</dbReference>
<evidence type="ECO:0000256" key="6">
    <source>
        <dbReference type="ARBA" id="ARBA00023235"/>
    </source>
</evidence>
<dbReference type="HOGENOM" id="CLU_034646_11_4_5"/>
<evidence type="ECO:0000313" key="13">
    <source>
        <dbReference type="EMBL" id="ACG78119.1"/>
    </source>
</evidence>
<feature type="domain" description="PpiC" evidence="12">
    <location>
        <begin position="320"/>
        <end position="425"/>
    </location>
</feature>
<dbReference type="AlphaFoldDB" id="B4RBS2"/>
<dbReference type="Pfam" id="PF09312">
    <property type="entry name" value="SurA_N"/>
    <property type="match status" value="1"/>
</dbReference>
<feature type="signal peptide" evidence="11">
    <location>
        <begin position="1"/>
        <end position="48"/>
    </location>
</feature>
<feature type="region of interest" description="Disordered" evidence="10">
    <location>
        <begin position="49"/>
        <end position="73"/>
    </location>
</feature>
<dbReference type="GO" id="GO:0003755">
    <property type="term" value="F:peptidyl-prolyl cis-trans isomerase activity"/>
    <property type="evidence" value="ECO:0007669"/>
    <property type="project" value="UniProtKB-KW"/>
</dbReference>
<evidence type="ECO:0000256" key="3">
    <source>
        <dbReference type="ARBA" id="ARBA00022764"/>
    </source>
</evidence>
<evidence type="ECO:0000256" key="1">
    <source>
        <dbReference type="ARBA" id="ARBA00018370"/>
    </source>
</evidence>
<dbReference type="KEGG" id="pzu:PHZ_c1708"/>
<evidence type="ECO:0000313" key="14">
    <source>
        <dbReference type="Proteomes" id="UP000001868"/>
    </source>
</evidence>
<organism evidence="13 14">
    <name type="scientific">Phenylobacterium zucineum (strain HLK1)</name>
    <dbReference type="NCBI Taxonomy" id="450851"/>
    <lineage>
        <taxon>Bacteria</taxon>
        <taxon>Pseudomonadati</taxon>
        <taxon>Pseudomonadota</taxon>
        <taxon>Alphaproteobacteria</taxon>
        <taxon>Caulobacterales</taxon>
        <taxon>Caulobacteraceae</taxon>
        <taxon>Phenylobacterium</taxon>
    </lineage>
</organism>
<accession>B4RBS2</accession>
<dbReference type="InterPro" id="IPR027304">
    <property type="entry name" value="Trigger_fact/SurA_dom_sf"/>
</dbReference>
<keyword evidence="6 9" id="KW-0413">Isomerase</keyword>
<gene>
    <name evidence="13" type="ordered locus">PHZ_c1708</name>
</gene>
<dbReference type="eggNOG" id="COG0760">
    <property type="taxonomic scope" value="Bacteria"/>
</dbReference>
<evidence type="ECO:0000256" key="11">
    <source>
        <dbReference type="SAM" id="SignalP"/>
    </source>
</evidence>
<dbReference type="SUPFAM" id="SSF54534">
    <property type="entry name" value="FKBP-like"/>
    <property type="match status" value="2"/>
</dbReference>
<evidence type="ECO:0000256" key="9">
    <source>
        <dbReference type="PROSITE-ProRule" id="PRU00278"/>
    </source>
</evidence>
<name>B4RBS2_PHEZH</name>
<dbReference type="PANTHER" id="PTHR47637:SF1">
    <property type="entry name" value="CHAPERONE SURA"/>
    <property type="match status" value="1"/>
</dbReference>
<dbReference type="SUPFAM" id="SSF109998">
    <property type="entry name" value="Triger factor/SurA peptide-binding domain-like"/>
    <property type="match status" value="1"/>
</dbReference>
<evidence type="ECO:0000256" key="2">
    <source>
        <dbReference type="ARBA" id="ARBA00022729"/>
    </source>
</evidence>
<dbReference type="Pfam" id="PF00639">
    <property type="entry name" value="Rotamase"/>
    <property type="match status" value="2"/>
</dbReference>
<keyword evidence="3" id="KW-0574">Periplasm</keyword>
<evidence type="ECO:0000256" key="5">
    <source>
        <dbReference type="ARBA" id="ARBA00023186"/>
    </source>
</evidence>
<dbReference type="Gene3D" id="1.10.4030.10">
    <property type="entry name" value="Porin chaperone SurA, peptide-binding domain"/>
    <property type="match status" value="1"/>
</dbReference>
<reference evidence="13 14" key="1">
    <citation type="journal article" date="2008" name="BMC Genomics">
        <title>Complete genome of Phenylobacterium zucineum - a novel facultative intracellular bacterium isolated from human erythroleukemia cell line K562.</title>
        <authorList>
            <person name="Luo Y."/>
            <person name="Xu X."/>
            <person name="Ding Z."/>
            <person name="Liu Z."/>
            <person name="Zhang B."/>
            <person name="Yan Z."/>
            <person name="Sun J."/>
            <person name="Hu S."/>
            <person name="Hu X."/>
        </authorList>
    </citation>
    <scope>NUCLEOTIDE SEQUENCE [LARGE SCALE GENOMIC DNA]</scope>
    <source>
        <strain evidence="13 14">HLK1</strain>
    </source>
</reference>
<evidence type="ECO:0000259" key="12">
    <source>
        <dbReference type="PROSITE" id="PS50198"/>
    </source>
</evidence>
<dbReference type="InterPro" id="IPR046357">
    <property type="entry name" value="PPIase_dom_sf"/>
</dbReference>
<evidence type="ECO:0000256" key="8">
    <source>
        <dbReference type="ARBA" id="ARBA00031484"/>
    </source>
</evidence>
<evidence type="ECO:0000256" key="10">
    <source>
        <dbReference type="SAM" id="MobiDB-lite"/>
    </source>
</evidence>
<evidence type="ECO:0000256" key="4">
    <source>
        <dbReference type="ARBA" id="ARBA00023110"/>
    </source>
</evidence>